<keyword evidence="6" id="KW-1185">Reference proteome</keyword>
<comment type="similarity">
    <text evidence="2">Belongs to the TlyA family.</text>
</comment>
<evidence type="ECO:0000313" key="6">
    <source>
        <dbReference type="Proteomes" id="UP000000445"/>
    </source>
</evidence>
<dbReference type="KEGG" id="tna:CTN_1159"/>
<dbReference type="InterPro" id="IPR004538">
    <property type="entry name" value="Hemolysin_A/TlyA"/>
</dbReference>
<keyword evidence="1 3" id="KW-0694">RNA-binding</keyword>
<dbReference type="InterPro" id="IPR029063">
    <property type="entry name" value="SAM-dependent_MTases_sf"/>
</dbReference>
<dbReference type="PROSITE" id="PS50889">
    <property type="entry name" value="S4"/>
    <property type="match status" value="1"/>
</dbReference>
<dbReference type="SMART" id="SM00363">
    <property type="entry name" value="S4"/>
    <property type="match status" value="1"/>
</dbReference>
<dbReference type="NCBIfam" id="TIGR00478">
    <property type="entry name" value="tly"/>
    <property type="match status" value="1"/>
</dbReference>
<dbReference type="GO" id="GO:0003723">
    <property type="term" value="F:RNA binding"/>
    <property type="evidence" value="ECO:0007669"/>
    <property type="project" value="UniProtKB-KW"/>
</dbReference>
<dbReference type="STRING" id="309803.CTN_1159"/>
<dbReference type="Proteomes" id="UP000000445">
    <property type="component" value="Chromosome"/>
</dbReference>
<sequence length="267" mass="30056">MADKKRLDLLVLERGLVESREKAKALILAGKILVNGEKVTKASKLVPVDSHLEVLEEPRYVSRGGYKLESAFERFKIDVSGKVACDIGASTGGFTDFLLKNGARKVFAVDVGYGQLHWKLRNDPRVVVMERVNARYLKWQDLGERVDIVTCDVSFISVKKILPAIYDILKDQGDAVILVKPQFEAPRKFVKKGIVKDPEVHVKVLMDVQKSLIENGFVVKGCCFSKIKGADGNIEFFFWVGKEGKSQNVDFQRVVEEAWKFFGEMKS</sequence>
<dbReference type="SUPFAM" id="SSF55174">
    <property type="entry name" value="Alpha-L RNA-binding motif"/>
    <property type="match status" value="1"/>
</dbReference>
<dbReference type="eggNOG" id="COG1189">
    <property type="taxonomic scope" value="Bacteria"/>
</dbReference>
<dbReference type="InterPro" id="IPR002877">
    <property type="entry name" value="RNA_MeTrfase_FtsJ_dom"/>
</dbReference>
<organism evidence="5 6">
    <name type="scientific">Thermotoga neapolitana (strain ATCC 49049 / DSM 4359 / NBRC 107923 / NS-E)</name>
    <dbReference type="NCBI Taxonomy" id="309803"/>
    <lineage>
        <taxon>Bacteria</taxon>
        <taxon>Thermotogati</taxon>
        <taxon>Thermotogota</taxon>
        <taxon>Thermotogae</taxon>
        <taxon>Thermotogales</taxon>
        <taxon>Thermotogaceae</taxon>
        <taxon>Thermotoga</taxon>
    </lineage>
</organism>
<dbReference type="SUPFAM" id="SSF53335">
    <property type="entry name" value="S-adenosyl-L-methionine-dependent methyltransferases"/>
    <property type="match status" value="1"/>
</dbReference>
<proteinExistence type="inferred from homology"/>
<dbReference type="PANTHER" id="PTHR32319:SF0">
    <property type="entry name" value="BACTERIAL HEMOLYSIN-LIKE PROTEIN"/>
    <property type="match status" value="1"/>
</dbReference>
<evidence type="ECO:0000256" key="2">
    <source>
        <dbReference type="ARBA" id="ARBA00029460"/>
    </source>
</evidence>
<dbReference type="InterPro" id="IPR047048">
    <property type="entry name" value="TlyA"/>
</dbReference>
<dbReference type="Pfam" id="PF01728">
    <property type="entry name" value="FtsJ"/>
    <property type="match status" value="1"/>
</dbReference>
<dbReference type="HOGENOM" id="CLU_058015_1_0_0"/>
<reference evidence="5 6" key="1">
    <citation type="journal article" date="2009" name="Biosci. Biotechnol. Biochem.">
        <title>WeGAS: a web-based microbial genome annotation system.</title>
        <authorList>
            <person name="Lee D."/>
            <person name="Seo H."/>
            <person name="Park C."/>
            <person name="Park K."/>
        </authorList>
    </citation>
    <scope>NUCLEOTIDE SEQUENCE [LARGE SCALE GENOMIC DNA]</scope>
    <source>
        <strain evidence="6">ATCC 49049 / DSM 4359 / NBRC 107923 / NS-E</strain>
    </source>
</reference>
<dbReference type="Pfam" id="PF01479">
    <property type="entry name" value="S4"/>
    <property type="match status" value="1"/>
</dbReference>
<evidence type="ECO:0000313" key="5">
    <source>
        <dbReference type="EMBL" id="ACM23335.1"/>
    </source>
</evidence>
<evidence type="ECO:0000256" key="3">
    <source>
        <dbReference type="PROSITE-ProRule" id="PRU00182"/>
    </source>
</evidence>
<dbReference type="EMBL" id="CP000916">
    <property type="protein sequence ID" value="ACM23335.1"/>
    <property type="molecule type" value="Genomic_DNA"/>
</dbReference>
<dbReference type="Gene3D" id="3.40.50.150">
    <property type="entry name" value="Vaccinia Virus protein VP39"/>
    <property type="match status" value="1"/>
</dbReference>
<dbReference type="GO" id="GO:0032259">
    <property type="term" value="P:methylation"/>
    <property type="evidence" value="ECO:0007669"/>
    <property type="project" value="InterPro"/>
</dbReference>
<dbReference type="InterPro" id="IPR036986">
    <property type="entry name" value="S4_RNA-bd_sf"/>
</dbReference>
<accession>B9K8Q2</accession>
<name>B9K8Q2_THENN</name>
<dbReference type="RefSeq" id="WP_015919650.1">
    <property type="nucleotide sequence ID" value="NC_011978.1"/>
</dbReference>
<protein>
    <submittedName>
        <fullName evidence="5">Hemolysin A</fullName>
    </submittedName>
</protein>
<dbReference type="GO" id="GO:0008168">
    <property type="term" value="F:methyltransferase activity"/>
    <property type="evidence" value="ECO:0007669"/>
    <property type="project" value="InterPro"/>
</dbReference>
<dbReference type="CDD" id="cd02440">
    <property type="entry name" value="AdoMet_MTases"/>
    <property type="match status" value="1"/>
</dbReference>
<evidence type="ECO:0000256" key="1">
    <source>
        <dbReference type="ARBA" id="ARBA00022884"/>
    </source>
</evidence>
<dbReference type="PANTHER" id="PTHR32319">
    <property type="entry name" value="BACTERIAL HEMOLYSIN-LIKE PROTEIN"/>
    <property type="match status" value="1"/>
</dbReference>
<dbReference type="InterPro" id="IPR002942">
    <property type="entry name" value="S4_RNA-bd"/>
</dbReference>
<dbReference type="AlphaFoldDB" id="B9K8Q2"/>
<dbReference type="PIRSF" id="PIRSF005578">
    <property type="entry name" value="TlyA"/>
    <property type="match status" value="1"/>
</dbReference>
<dbReference type="CDD" id="cd00165">
    <property type="entry name" value="S4"/>
    <property type="match status" value="1"/>
</dbReference>
<evidence type="ECO:0000259" key="4">
    <source>
        <dbReference type="SMART" id="SM00363"/>
    </source>
</evidence>
<dbReference type="Gene3D" id="3.10.290.10">
    <property type="entry name" value="RNA-binding S4 domain"/>
    <property type="match status" value="1"/>
</dbReference>
<feature type="domain" description="RNA-binding S4" evidence="4">
    <location>
        <begin position="5"/>
        <end position="69"/>
    </location>
</feature>
<gene>
    <name evidence="5" type="ordered locus">CTN_1159</name>
</gene>